<keyword evidence="2" id="KW-0238">DNA-binding</keyword>
<evidence type="ECO:0000256" key="1">
    <source>
        <dbReference type="ARBA" id="ARBA00023015"/>
    </source>
</evidence>
<organism evidence="5 6">
    <name type="scientific">Phormidium yuhuli AB48</name>
    <dbReference type="NCBI Taxonomy" id="2940671"/>
    <lineage>
        <taxon>Bacteria</taxon>
        <taxon>Bacillati</taxon>
        <taxon>Cyanobacteriota</taxon>
        <taxon>Cyanophyceae</taxon>
        <taxon>Oscillatoriophycideae</taxon>
        <taxon>Oscillatoriales</taxon>
        <taxon>Oscillatoriaceae</taxon>
        <taxon>Phormidium</taxon>
        <taxon>Phormidium yuhuli</taxon>
    </lineage>
</organism>
<dbReference type="PROSITE" id="PS00042">
    <property type="entry name" value="HTH_CRP_1"/>
    <property type="match status" value="1"/>
</dbReference>
<keyword evidence="3" id="KW-0804">Transcription</keyword>
<dbReference type="CDD" id="cd00092">
    <property type="entry name" value="HTH_CRP"/>
    <property type="match status" value="1"/>
</dbReference>
<protein>
    <submittedName>
        <fullName evidence="5">Crp/Fnr family transcriptional regulator</fullName>
    </submittedName>
</protein>
<dbReference type="InterPro" id="IPR018490">
    <property type="entry name" value="cNMP-bd_dom_sf"/>
</dbReference>
<evidence type="ECO:0000313" key="6">
    <source>
        <dbReference type="Proteomes" id="UP001056708"/>
    </source>
</evidence>
<dbReference type="Proteomes" id="UP001056708">
    <property type="component" value="Chromosome"/>
</dbReference>
<dbReference type="Pfam" id="PF13545">
    <property type="entry name" value="HTH_Crp_2"/>
    <property type="match status" value="1"/>
</dbReference>
<dbReference type="InterPro" id="IPR014710">
    <property type="entry name" value="RmlC-like_jellyroll"/>
</dbReference>
<gene>
    <name evidence="5" type="ORF">NEA10_03280</name>
</gene>
<dbReference type="Gene3D" id="2.60.120.10">
    <property type="entry name" value="Jelly Rolls"/>
    <property type="match status" value="1"/>
</dbReference>
<evidence type="ECO:0000256" key="3">
    <source>
        <dbReference type="ARBA" id="ARBA00023163"/>
    </source>
</evidence>
<keyword evidence="6" id="KW-1185">Reference proteome</keyword>
<sequence>MTSTLTRQRISRIYDRGDLLPPATSGIWQVCQGWVQLNTYMAMGEERVLGWVGPSMWLGEGLTTRHNHQMKALSRVLMTWYPLDEIRHSPKLGYALLQQKAKRLYQLEHLLSITAQKRASDRLDNLLQLLIREMGQPTAEGVRLKARLTHQDLANAIGVNRVTVTRILGEFKRQNRLFLDASKHWLVMPEESQELNIV</sequence>
<reference evidence="5" key="1">
    <citation type="submission" date="2022-06" db="EMBL/GenBank/DDBJ databases">
        <title>Genome sequence of Phormidium yuhuli AB48 isolated from an industrial photobioreactor environment.</title>
        <authorList>
            <person name="Qiu Y."/>
            <person name="Noonan A.J.C."/>
            <person name="Dofher K."/>
            <person name="Koch M."/>
            <person name="Kieft B."/>
            <person name="Lin X."/>
            <person name="Ziels R.M."/>
            <person name="Hallam S.J."/>
        </authorList>
    </citation>
    <scope>NUCLEOTIDE SEQUENCE</scope>
    <source>
        <strain evidence="5">AB48</strain>
    </source>
</reference>
<dbReference type="PROSITE" id="PS51063">
    <property type="entry name" value="HTH_CRP_2"/>
    <property type="match status" value="1"/>
</dbReference>
<dbReference type="EMBL" id="CP098611">
    <property type="protein sequence ID" value="USR91764.1"/>
    <property type="molecule type" value="Genomic_DNA"/>
</dbReference>
<dbReference type="InterPro" id="IPR012318">
    <property type="entry name" value="HTH_CRP"/>
</dbReference>
<accession>A0ABY5AU51</accession>
<dbReference type="InterPro" id="IPR036390">
    <property type="entry name" value="WH_DNA-bd_sf"/>
</dbReference>
<dbReference type="SMART" id="SM00419">
    <property type="entry name" value="HTH_CRP"/>
    <property type="match status" value="1"/>
</dbReference>
<evidence type="ECO:0000256" key="2">
    <source>
        <dbReference type="ARBA" id="ARBA00023125"/>
    </source>
</evidence>
<evidence type="ECO:0000313" key="5">
    <source>
        <dbReference type="EMBL" id="USR91764.1"/>
    </source>
</evidence>
<evidence type="ECO:0000259" key="4">
    <source>
        <dbReference type="PROSITE" id="PS51063"/>
    </source>
</evidence>
<keyword evidence="1" id="KW-0805">Transcription regulation</keyword>
<proteinExistence type="predicted"/>
<dbReference type="InterPro" id="IPR018335">
    <property type="entry name" value="Tscrpt_reg_HTH_Crp-type_CS"/>
</dbReference>
<dbReference type="RefSeq" id="WP_252663794.1">
    <property type="nucleotide sequence ID" value="NZ_CP098611.1"/>
</dbReference>
<dbReference type="SUPFAM" id="SSF46785">
    <property type="entry name" value="Winged helix' DNA-binding domain"/>
    <property type="match status" value="1"/>
</dbReference>
<dbReference type="SUPFAM" id="SSF51206">
    <property type="entry name" value="cAMP-binding domain-like"/>
    <property type="match status" value="1"/>
</dbReference>
<feature type="domain" description="HTH crp-type" evidence="4">
    <location>
        <begin position="117"/>
        <end position="190"/>
    </location>
</feature>
<name>A0ABY5AU51_9CYAN</name>